<feature type="domain" description="Ribosomal protein eL8/eL30/eS12/Gadd45" evidence="5">
    <location>
        <begin position="24"/>
        <end position="117"/>
    </location>
</feature>
<evidence type="ECO:0000256" key="1">
    <source>
        <dbReference type="ARBA" id="ARBA00005824"/>
    </source>
</evidence>
<dbReference type="GO" id="GO:1990904">
    <property type="term" value="C:ribonucleoprotein complex"/>
    <property type="evidence" value="ECO:0007669"/>
    <property type="project" value="UniProtKB-KW"/>
</dbReference>
<dbReference type="OMA" id="DLGQWVG"/>
<dbReference type="GO" id="GO:0006412">
    <property type="term" value="P:translation"/>
    <property type="evidence" value="ECO:0007669"/>
    <property type="project" value="InterPro"/>
</dbReference>
<gene>
    <name evidence="6" type="ORF">PGAL8A_00006400</name>
</gene>
<sequence length="141" mass="15419">MTDVESVDNNVVVEEKAVLDNTTAIQKVIKNAHVHDGLKVGIREVIKAIESKEAKVCFLSSVCSEPAYKKLITALCTEKNIPLFLVQNDSKDLGHWAGLYKLDKEGNARKIIGASSVAIVDFGEDSAEREFLMSQKQTAVA</sequence>
<dbReference type="InterPro" id="IPR029064">
    <property type="entry name" value="Ribosomal_eL30-like_sf"/>
</dbReference>
<dbReference type="OrthoDB" id="10249311at2759"/>
<organism evidence="6 7">
    <name type="scientific">Plasmodium gallinaceum</name>
    <dbReference type="NCBI Taxonomy" id="5849"/>
    <lineage>
        <taxon>Eukaryota</taxon>
        <taxon>Sar</taxon>
        <taxon>Alveolata</taxon>
        <taxon>Apicomplexa</taxon>
        <taxon>Aconoidasida</taxon>
        <taxon>Haemosporida</taxon>
        <taxon>Plasmodiidae</taxon>
        <taxon>Plasmodium</taxon>
        <taxon>Plasmodium (Haemamoeba)</taxon>
    </lineage>
</organism>
<evidence type="ECO:0000256" key="3">
    <source>
        <dbReference type="ARBA" id="ARBA00023274"/>
    </source>
</evidence>
<dbReference type="EMBL" id="CVMV01000033">
    <property type="protein sequence ID" value="CRG95298.1"/>
    <property type="molecule type" value="Genomic_DNA"/>
</dbReference>
<comment type="similarity">
    <text evidence="1 4">Belongs to the eukaryotic ribosomal protein eS12 family.</text>
</comment>
<keyword evidence="3 4" id="KW-0687">Ribonucleoprotein</keyword>
<dbReference type="InterPro" id="IPR000530">
    <property type="entry name" value="Ribosomal_eS12"/>
</dbReference>
<accession>A0A1J1GVI4</accession>
<dbReference type="RefSeq" id="XP_028528109.1">
    <property type="nucleotide sequence ID" value="XM_028671459.1"/>
</dbReference>
<dbReference type="Proteomes" id="UP000220797">
    <property type="component" value="Unassembled WGS sequence"/>
</dbReference>
<proteinExistence type="inferred from homology"/>
<evidence type="ECO:0000313" key="7">
    <source>
        <dbReference type="Proteomes" id="UP000220797"/>
    </source>
</evidence>
<dbReference type="Pfam" id="PF01248">
    <property type="entry name" value="Ribosomal_L7Ae"/>
    <property type="match status" value="1"/>
</dbReference>
<dbReference type="AlphaFoldDB" id="A0A1J1GVI4"/>
<evidence type="ECO:0000259" key="5">
    <source>
        <dbReference type="Pfam" id="PF01248"/>
    </source>
</evidence>
<comment type="caution">
    <text evidence="6">The sequence shown here is derived from an EMBL/GenBank/DDBJ whole genome shotgun (WGS) entry which is preliminary data.</text>
</comment>
<dbReference type="GO" id="GO:0003735">
    <property type="term" value="F:structural constituent of ribosome"/>
    <property type="evidence" value="ECO:0007669"/>
    <property type="project" value="InterPro"/>
</dbReference>
<dbReference type="PANTHER" id="PTHR11843">
    <property type="entry name" value="40S RIBOSOMAL PROTEIN S12"/>
    <property type="match status" value="1"/>
</dbReference>
<dbReference type="VEuPathDB" id="PlasmoDB:PGAL8A_00006400"/>
<evidence type="ECO:0000256" key="4">
    <source>
        <dbReference type="RuleBase" id="RU000670"/>
    </source>
</evidence>
<keyword evidence="7" id="KW-1185">Reference proteome</keyword>
<protein>
    <recommendedName>
        <fullName evidence="4">40S ribosomal protein S12</fullName>
    </recommendedName>
</protein>
<reference evidence="6" key="1">
    <citation type="submission" date="2015-04" db="EMBL/GenBank/DDBJ databases">
        <authorList>
            <consortium name="Pathogen Informatics"/>
        </authorList>
    </citation>
    <scope>NUCLEOTIDE SEQUENCE [LARGE SCALE GENOMIC DNA]</scope>
    <source>
        <strain evidence="6">8A</strain>
    </source>
</reference>
<name>A0A1J1GVI4_PLAGA</name>
<dbReference type="Gene3D" id="3.30.1330.30">
    <property type="match status" value="1"/>
</dbReference>
<dbReference type="GO" id="GO:0005840">
    <property type="term" value="C:ribosome"/>
    <property type="evidence" value="ECO:0007669"/>
    <property type="project" value="UniProtKB-KW"/>
</dbReference>
<evidence type="ECO:0000256" key="2">
    <source>
        <dbReference type="ARBA" id="ARBA00022980"/>
    </source>
</evidence>
<dbReference type="InterPro" id="IPR047860">
    <property type="entry name" value="Ribosomal_eS12_CS"/>
</dbReference>
<dbReference type="PRINTS" id="PR00972">
    <property type="entry name" value="RIBSOMALS12E"/>
</dbReference>
<dbReference type="SUPFAM" id="SSF55315">
    <property type="entry name" value="L30e-like"/>
    <property type="match status" value="1"/>
</dbReference>
<dbReference type="GeneID" id="39728586"/>
<evidence type="ECO:0000313" key="6">
    <source>
        <dbReference type="EMBL" id="CRG95298.1"/>
    </source>
</evidence>
<dbReference type="PROSITE" id="PS01189">
    <property type="entry name" value="RIBOSOMAL_S12E"/>
    <property type="match status" value="1"/>
</dbReference>
<keyword evidence="2 4" id="KW-0689">Ribosomal protein</keyword>
<dbReference type="InterPro" id="IPR004038">
    <property type="entry name" value="Ribosomal_eL8/eL30/eS12/Gad45"/>
</dbReference>